<keyword evidence="5 8" id="KW-1133">Transmembrane helix</keyword>
<proteinExistence type="inferred from homology"/>
<comment type="similarity">
    <text evidence="8">Belongs to the FtsL family.</text>
</comment>
<dbReference type="PATRIC" id="fig|1261658.3.peg.750"/>
<dbReference type="Pfam" id="PF04999">
    <property type="entry name" value="FtsL"/>
    <property type="match status" value="1"/>
</dbReference>
<evidence type="ECO:0000256" key="7">
    <source>
        <dbReference type="ARBA" id="ARBA00023306"/>
    </source>
</evidence>
<protein>
    <recommendedName>
        <fullName evidence="8 9">Cell division protein FtsL</fullName>
    </recommendedName>
</protein>
<dbReference type="GO" id="GO:0005886">
    <property type="term" value="C:plasma membrane"/>
    <property type="evidence" value="ECO:0007669"/>
    <property type="project" value="UniProtKB-SubCell"/>
</dbReference>
<evidence type="ECO:0000256" key="1">
    <source>
        <dbReference type="ARBA" id="ARBA00004401"/>
    </source>
</evidence>
<dbReference type="GO" id="GO:0043093">
    <property type="term" value="P:FtsZ-dependent cytokinesis"/>
    <property type="evidence" value="ECO:0007669"/>
    <property type="project" value="UniProtKB-UniRule"/>
</dbReference>
<organism evidence="10 11">
    <name type="scientific">Bibersteinia trehalosi Y31</name>
    <dbReference type="NCBI Taxonomy" id="1261658"/>
    <lineage>
        <taxon>Bacteria</taxon>
        <taxon>Pseudomonadati</taxon>
        <taxon>Pseudomonadota</taxon>
        <taxon>Gammaproteobacteria</taxon>
        <taxon>Pasteurellales</taxon>
        <taxon>Pasteurellaceae</taxon>
        <taxon>Bibersteinia</taxon>
    </lineage>
</organism>
<comment type="subcellular location">
    <subcellularLocation>
        <location evidence="8">Cell inner membrane</location>
        <topology evidence="8">Single-pass type II membrane protein</topology>
    </subcellularLocation>
    <subcellularLocation>
        <location evidence="1">Cell membrane</location>
        <topology evidence="1">Single-pass type II membrane protein</topology>
    </subcellularLocation>
    <text evidence="8">Localizes to the division septum where it forms a ring structure.</text>
</comment>
<feature type="transmembrane region" description="Helical" evidence="8">
    <location>
        <begin position="23"/>
        <end position="42"/>
    </location>
</feature>
<comment type="function">
    <text evidence="8">Essential cell division protein. May link together the upstream cell division proteins, which are predominantly cytoplasmic, with the downstream cell division proteins, which are predominantly periplasmic.</text>
</comment>
<name>A0A179D177_BIBTR</name>
<gene>
    <name evidence="8" type="primary">ftsL</name>
    <name evidence="10" type="ORF">F480_03715</name>
</gene>
<keyword evidence="2 8" id="KW-1003">Cell membrane</keyword>
<evidence type="ECO:0000256" key="9">
    <source>
        <dbReference type="NCBIfam" id="TIGR02209"/>
    </source>
</evidence>
<keyword evidence="6 8" id="KW-0472">Membrane</keyword>
<dbReference type="PANTHER" id="PTHR37479">
    <property type="entry name" value="CELL DIVISION PROTEIN FTSL"/>
    <property type="match status" value="1"/>
</dbReference>
<sequence>MMSNERYPLNQIILDDFFSHNKVAVLLLIATIISALLTIWITHQTRLQTSQQGVLLQQIQELDNAFLHLQVTENTLGYKKNIEDLSKQLGLQPLKKEQEVILVEE</sequence>
<evidence type="ECO:0000256" key="8">
    <source>
        <dbReference type="HAMAP-Rule" id="MF_00910"/>
    </source>
</evidence>
<evidence type="ECO:0000313" key="11">
    <source>
        <dbReference type="Proteomes" id="UP000078358"/>
    </source>
</evidence>
<dbReference type="Proteomes" id="UP000078358">
    <property type="component" value="Unassembled WGS sequence"/>
</dbReference>
<comment type="subunit">
    <text evidence="8">Part of a complex composed of FtsB, FtsL and FtsQ.</text>
</comment>
<accession>A0A179D177</accession>
<dbReference type="PANTHER" id="PTHR37479:SF1">
    <property type="entry name" value="CELL DIVISION PROTEIN FTSL"/>
    <property type="match status" value="1"/>
</dbReference>
<evidence type="ECO:0000256" key="6">
    <source>
        <dbReference type="ARBA" id="ARBA00023136"/>
    </source>
</evidence>
<keyword evidence="3 8" id="KW-0132">Cell division</keyword>
<evidence type="ECO:0000256" key="3">
    <source>
        <dbReference type="ARBA" id="ARBA00022618"/>
    </source>
</evidence>
<dbReference type="GO" id="GO:0032153">
    <property type="term" value="C:cell division site"/>
    <property type="evidence" value="ECO:0007669"/>
    <property type="project" value="UniProtKB-UniRule"/>
</dbReference>
<keyword evidence="8" id="KW-0997">Cell inner membrane</keyword>
<dbReference type="HAMAP" id="MF_00910">
    <property type="entry name" value="FtsL"/>
    <property type="match status" value="1"/>
</dbReference>
<reference evidence="10 11" key="1">
    <citation type="submission" date="2014-01" db="EMBL/GenBank/DDBJ databases">
        <authorList>
            <person name="Zuccon D."/>
        </authorList>
    </citation>
    <scope>NUCLEOTIDE SEQUENCE [LARGE SCALE GENOMIC DNA]</scope>
    <source>
        <strain evidence="10 11">Y31</strain>
    </source>
</reference>
<comment type="caution">
    <text evidence="10">The sequence shown here is derived from an EMBL/GenBank/DDBJ whole genome shotgun (WGS) entry which is preliminary data.</text>
</comment>
<evidence type="ECO:0000256" key="2">
    <source>
        <dbReference type="ARBA" id="ARBA00022475"/>
    </source>
</evidence>
<dbReference type="NCBIfam" id="TIGR02209">
    <property type="entry name" value="ftsL_broad"/>
    <property type="match status" value="1"/>
</dbReference>
<keyword evidence="4 8" id="KW-0812">Transmembrane</keyword>
<dbReference type="AlphaFoldDB" id="A0A179D177"/>
<dbReference type="InterPro" id="IPR011922">
    <property type="entry name" value="Cell_div_FtsL"/>
</dbReference>
<evidence type="ECO:0000313" key="10">
    <source>
        <dbReference type="EMBL" id="OAQ15640.1"/>
    </source>
</evidence>
<keyword evidence="7 8" id="KW-0131">Cell cycle</keyword>
<evidence type="ECO:0000256" key="4">
    <source>
        <dbReference type="ARBA" id="ARBA00022692"/>
    </source>
</evidence>
<dbReference type="EMBL" id="JACI01000001">
    <property type="protein sequence ID" value="OAQ15640.1"/>
    <property type="molecule type" value="Genomic_DNA"/>
</dbReference>
<evidence type="ECO:0000256" key="5">
    <source>
        <dbReference type="ARBA" id="ARBA00022989"/>
    </source>
</evidence>